<feature type="region of interest" description="Disordered" evidence="7">
    <location>
        <begin position="370"/>
        <end position="409"/>
    </location>
</feature>
<dbReference type="GO" id="GO:0048513">
    <property type="term" value="P:animal organ development"/>
    <property type="evidence" value="ECO:0007669"/>
    <property type="project" value="UniProtKB-ARBA"/>
</dbReference>
<evidence type="ECO:0000313" key="9">
    <source>
        <dbReference type="EMBL" id="ANO46570.1"/>
    </source>
</evidence>
<evidence type="ECO:0000256" key="4">
    <source>
        <dbReference type="ARBA" id="ARBA00023242"/>
    </source>
</evidence>
<dbReference type="SUPFAM" id="SSF46689">
    <property type="entry name" value="Homeodomain-like"/>
    <property type="match status" value="1"/>
</dbReference>
<dbReference type="InterPro" id="IPR009057">
    <property type="entry name" value="Homeodomain-like_sf"/>
</dbReference>
<protein>
    <submittedName>
        <fullName evidence="9">Proboscipedia homeobox protein</fullName>
    </submittedName>
</protein>
<dbReference type="EMBL" id="KX372762">
    <property type="protein sequence ID" value="ANO46570.1"/>
    <property type="molecule type" value="mRNA"/>
</dbReference>
<keyword evidence="1" id="KW-0217">Developmental protein</keyword>
<dbReference type="PANTHER" id="PTHR45664">
    <property type="entry name" value="PROTEIN ZERKNUELLT 1-RELATED"/>
    <property type="match status" value="1"/>
</dbReference>
<dbReference type="PRINTS" id="PR00024">
    <property type="entry name" value="HOMEOBOX"/>
</dbReference>
<comment type="subcellular location">
    <subcellularLocation>
        <location evidence="5 6">Nucleus</location>
    </subcellularLocation>
</comment>
<dbReference type="InterPro" id="IPR001356">
    <property type="entry name" value="HD"/>
</dbReference>
<evidence type="ECO:0000256" key="6">
    <source>
        <dbReference type="RuleBase" id="RU000682"/>
    </source>
</evidence>
<dbReference type="PANTHER" id="PTHR45664:SF2">
    <property type="entry name" value="HOMEOTIC PROTEIN PROBOSCIPEDIA"/>
    <property type="match status" value="1"/>
</dbReference>
<feature type="DNA-binding region" description="Homeobox" evidence="5">
    <location>
        <begin position="172"/>
        <end position="231"/>
    </location>
</feature>
<feature type="compositionally biased region" description="Polar residues" evidence="7">
    <location>
        <begin position="650"/>
        <end position="671"/>
    </location>
</feature>
<proteinExistence type="evidence at transcript level"/>
<feature type="domain" description="Homeobox" evidence="8">
    <location>
        <begin position="170"/>
        <end position="230"/>
    </location>
</feature>
<evidence type="ECO:0000256" key="7">
    <source>
        <dbReference type="SAM" id="MobiDB-lite"/>
    </source>
</evidence>
<evidence type="ECO:0000256" key="5">
    <source>
        <dbReference type="PROSITE-ProRule" id="PRU00108"/>
    </source>
</evidence>
<dbReference type="GO" id="GO:0000981">
    <property type="term" value="F:DNA-binding transcription factor activity, RNA polymerase II-specific"/>
    <property type="evidence" value="ECO:0007669"/>
    <property type="project" value="InterPro"/>
</dbReference>
<feature type="region of interest" description="Disordered" evidence="7">
    <location>
        <begin position="648"/>
        <end position="671"/>
    </location>
</feature>
<name>A0A2Z1TLD3_TERTR</name>
<feature type="region of interest" description="Disordered" evidence="7">
    <location>
        <begin position="74"/>
        <end position="117"/>
    </location>
</feature>
<reference evidence="9" key="1">
    <citation type="journal article" date="2016" name="J. Anim. Genet.">
        <title>Brachiopods possess a split Hox cluster with signs of spatial, but not temporal collinearity.</title>
        <authorList>
            <person name="Schiemann S.M."/>
            <person name="Martin-Duran J.M."/>
            <person name="Borve A."/>
            <person name="Vellutini B.C."/>
            <person name="Passamaneck Y.J."/>
            <person name="Hejnol A."/>
        </authorList>
    </citation>
    <scope>NUCLEOTIDE SEQUENCE</scope>
</reference>
<feature type="compositionally biased region" description="Basic and acidic residues" evidence="7">
    <location>
        <begin position="265"/>
        <end position="276"/>
    </location>
</feature>
<evidence type="ECO:0000256" key="1">
    <source>
        <dbReference type="ARBA" id="ARBA00022473"/>
    </source>
</evidence>
<evidence type="ECO:0000256" key="3">
    <source>
        <dbReference type="ARBA" id="ARBA00023155"/>
    </source>
</evidence>
<keyword evidence="2 5" id="KW-0238">DNA-binding</keyword>
<feature type="region of interest" description="Disordered" evidence="7">
    <location>
        <begin position="227"/>
        <end position="276"/>
    </location>
</feature>
<feature type="compositionally biased region" description="Low complexity" evidence="7">
    <location>
        <begin position="396"/>
        <end position="409"/>
    </location>
</feature>
<dbReference type="SMART" id="SM00389">
    <property type="entry name" value="HOX"/>
    <property type="match status" value="1"/>
</dbReference>
<sequence length="730" mass="81134">MMNGLSRESGFINSQPSMAEFMNTLPYPVRDFHLQSININGQTSQNITELSSVQLNTQGVSQSGSSLLVQQLQHGNPTRGRVGPYDPYHDNSATTTPSPEMCASSPGSTDNGDSVRIPPFSWIQDNKRSRRIHLYHQSAISPQSLESINPMLAHRLHPPPHHPSQVPPPNHPRRLRTAYTNTQLLELEKEFHFNKYLCRPRRIEIAASLDLTERQVKVWFQNRRMKFKRQSQNKSDGSGDEASEASSTSIIKEGDSIVNTEEADHETVGEESIKKKEKLKENSETICTVEGRENQEKILKSTIDDVSSKNNGNNNINDGVEDKKTTKQKLIKKRKTAPEKSAKCPKKKRSYKKSKYEFLGSLSPSLLYKEGQNRETSNSLNNISVKDAPATGTVTSEESGLESSSQQFQLLSNSIEPKNSENGGMNFSSKFAMPVKSQKSDKKLILPYGETAYETKSELDDTESVRHRYGDESNNFSNVSVNSSLGLSPKVLGCVSSNSTANTSSTSEIKYPDQSSIPFLERNEANSGSLPAVSGEAINGKELTSMTFSAAAALSRLRMRYQNFAGISNGANSLNSDADYRTTNGTINSYGYHGKFSSLSYSNDLPFGYRVYDQEIGLPHSHAMPNSERLYSSETYAHHIEDHNHRMNIGENSLNNSTFNGKYEQNGNQESIQSTENVDMRYSLNGNSALLRKDESSASCGEFSLVQTENIINNDYLSDTGYCSPEVLDM</sequence>
<feature type="compositionally biased region" description="Polar residues" evidence="7">
    <location>
        <begin position="374"/>
        <end position="384"/>
    </location>
</feature>
<dbReference type="Gene3D" id="1.10.10.60">
    <property type="entry name" value="Homeodomain-like"/>
    <property type="match status" value="1"/>
</dbReference>
<dbReference type="GO" id="GO:0000978">
    <property type="term" value="F:RNA polymerase II cis-regulatory region sequence-specific DNA binding"/>
    <property type="evidence" value="ECO:0007669"/>
    <property type="project" value="TreeGrafter"/>
</dbReference>
<keyword evidence="3 5" id="KW-0371">Homeobox</keyword>
<dbReference type="InterPro" id="IPR020479">
    <property type="entry name" value="HD_metazoa"/>
</dbReference>
<organism evidence="9">
    <name type="scientific">Terebratalia transversa</name>
    <name type="common">Transverse lampshell</name>
    <dbReference type="NCBI Taxonomy" id="34513"/>
    <lineage>
        <taxon>Eukaryota</taxon>
        <taxon>Metazoa</taxon>
        <taxon>Spiralia</taxon>
        <taxon>Lophotrochozoa</taxon>
        <taxon>Brachiopoda</taxon>
        <taxon>Rhynchonelliformea</taxon>
        <taxon>Rhynchonellata</taxon>
        <taxon>Terebratellidina</taxon>
        <taxon>Laqueoidea</taxon>
        <taxon>Laqueidae</taxon>
        <taxon>Terebratalia</taxon>
    </lineage>
</organism>
<dbReference type="GO" id="GO:0005634">
    <property type="term" value="C:nucleus"/>
    <property type="evidence" value="ECO:0007669"/>
    <property type="project" value="UniProtKB-SubCell"/>
</dbReference>
<keyword evidence="4 5" id="KW-0539">Nucleus</keyword>
<dbReference type="InterPro" id="IPR017970">
    <property type="entry name" value="Homeobox_CS"/>
</dbReference>
<feature type="compositionally biased region" description="Basic residues" evidence="7">
    <location>
        <begin position="326"/>
        <end position="335"/>
    </location>
</feature>
<dbReference type="PROSITE" id="PS00027">
    <property type="entry name" value="HOMEOBOX_1"/>
    <property type="match status" value="1"/>
</dbReference>
<evidence type="ECO:0000259" key="8">
    <source>
        <dbReference type="PROSITE" id="PS50071"/>
    </source>
</evidence>
<feature type="region of interest" description="Disordered" evidence="7">
    <location>
        <begin position="302"/>
        <end position="349"/>
    </location>
</feature>
<accession>A0A2Z1TLD3</accession>
<dbReference type="FunFam" id="1.10.10.60:FF:000176">
    <property type="entry name" value="pancreas/duodenum homeobox protein 1"/>
    <property type="match status" value="1"/>
</dbReference>
<dbReference type="CDD" id="cd00086">
    <property type="entry name" value="homeodomain"/>
    <property type="match status" value="1"/>
</dbReference>
<evidence type="ECO:0000256" key="2">
    <source>
        <dbReference type="ARBA" id="ARBA00023125"/>
    </source>
</evidence>
<dbReference type="AlphaFoldDB" id="A0A2Z1TLD3"/>
<dbReference type="PROSITE" id="PS50071">
    <property type="entry name" value="HOMEOBOX_2"/>
    <property type="match status" value="1"/>
</dbReference>
<dbReference type="Pfam" id="PF00046">
    <property type="entry name" value="Homeodomain"/>
    <property type="match status" value="1"/>
</dbReference>